<evidence type="ECO:0000313" key="5">
    <source>
        <dbReference type="EMBL" id="EOR72334.1"/>
    </source>
</evidence>
<dbReference type="GO" id="GO:0008080">
    <property type="term" value="F:N-acetyltransferase activity"/>
    <property type="evidence" value="ECO:0007669"/>
    <property type="project" value="TreeGrafter"/>
</dbReference>
<protein>
    <submittedName>
        <fullName evidence="5">Acetyltransferase</fullName>
    </submittedName>
</protein>
<organism evidence="5 6">
    <name type="scientific">Thermobifida fusca TM51</name>
    <dbReference type="NCBI Taxonomy" id="1169414"/>
    <lineage>
        <taxon>Bacteria</taxon>
        <taxon>Bacillati</taxon>
        <taxon>Actinomycetota</taxon>
        <taxon>Actinomycetes</taxon>
        <taxon>Streptosporangiales</taxon>
        <taxon>Nocardiopsidaceae</taxon>
        <taxon>Thermobifida</taxon>
    </lineage>
</organism>
<keyword evidence="6" id="KW-1185">Reference proteome</keyword>
<dbReference type="CDD" id="cd04301">
    <property type="entry name" value="NAT_SF"/>
    <property type="match status" value="1"/>
</dbReference>
<sequence>MIRPARPDDVPVITALVRELAEYEKEPQSATATEEDFAAALFGPNPAVFAHVAEHTAEDGSPMVVGMALWFLNFSTWTGRHGIYLEDLYVRPEFRGRGYGKALLTELARICVARGYRRLEWSVLDWNTPAIEFYKSLGAVPMDGWTVYRLTGEALTALGQQ</sequence>
<dbReference type="InterPro" id="IPR051016">
    <property type="entry name" value="Diverse_Substrate_AcTransf"/>
</dbReference>
<gene>
    <name evidence="5" type="ORF">TM51_03168</name>
</gene>
<dbReference type="AlphaFoldDB" id="A0A9P2WRQ7"/>
<dbReference type="PROSITE" id="PS51186">
    <property type="entry name" value="GNAT"/>
    <property type="match status" value="1"/>
</dbReference>
<proteinExistence type="inferred from homology"/>
<dbReference type="PANTHER" id="PTHR10545:SF29">
    <property type="entry name" value="GH14572P-RELATED"/>
    <property type="match status" value="1"/>
</dbReference>
<comment type="similarity">
    <text evidence="1">Belongs to the acetyltransferase family.</text>
</comment>
<keyword evidence="2" id="KW-0808">Transferase</keyword>
<accession>A0A9P2WRQ7</accession>
<dbReference type="EMBL" id="AOSG01000016">
    <property type="protein sequence ID" value="EOR72334.1"/>
    <property type="molecule type" value="Genomic_DNA"/>
</dbReference>
<comment type="caution">
    <text evidence="5">The sequence shown here is derived from an EMBL/GenBank/DDBJ whole genome shotgun (WGS) entry which is preliminary data.</text>
</comment>
<dbReference type="InterPro" id="IPR000182">
    <property type="entry name" value="GNAT_dom"/>
</dbReference>
<dbReference type="InterPro" id="IPR016181">
    <property type="entry name" value="Acyl_CoA_acyltransferase"/>
</dbReference>
<feature type="domain" description="N-acetyltransferase" evidence="4">
    <location>
        <begin position="1"/>
        <end position="158"/>
    </location>
</feature>
<name>A0A9P2WRQ7_THEFU</name>
<evidence type="ECO:0000256" key="1">
    <source>
        <dbReference type="ARBA" id="ARBA00008694"/>
    </source>
</evidence>
<evidence type="ECO:0000256" key="2">
    <source>
        <dbReference type="ARBA" id="ARBA00022679"/>
    </source>
</evidence>
<dbReference type="Gene3D" id="3.40.630.30">
    <property type="match status" value="1"/>
</dbReference>
<dbReference type="Proteomes" id="UP000014184">
    <property type="component" value="Unassembled WGS sequence"/>
</dbReference>
<keyword evidence="3" id="KW-0012">Acyltransferase</keyword>
<dbReference type="PANTHER" id="PTHR10545">
    <property type="entry name" value="DIAMINE N-ACETYLTRANSFERASE"/>
    <property type="match status" value="1"/>
</dbReference>
<dbReference type="Pfam" id="PF00583">
    <property type="entry name" value="Acetyltransf_1"/>
    <property type="match status" value="1"/>
</dbReference>
<dbReference type="SUPFAM" id="SSF55729">
    <property type="entry name" value="Acyl-CoA N-acyltransferases (Nat)"/>
    <property type="match status" value="1"/>
</dbReference>
<evidence type="ECO:0000256" key="3">
    <source>
        <dbReference type="ARBA" id="ARBA00023315"/>
    </source>
</evidence>
<dbReference type="RefSeq" id="WP_011291008.1">
    <property type="nucleotide sequence ID" value="NZ_AOSG01000016.1"/>
</dbReference>
<reference evidence="5 6" key="1">
    <citation type="journal article" date="2013" name="Genome Announc.">
        <title>Draft Genome Sequence of the Lignocellulose Decomposer Thermobifida fusca Strain TM51.</title>
        <authorList>
            <person name="Toth A."/>
            <person name="Barna T."/>
            <person name="Nagy I."/>
            <person name="Horvath B."/>
            <person name="Nagy I."/>
            <person name="Tancsics A."/>
            <person name="Kriszt B."/>
            <person name="Baka E."/>
            <person name="Fekete C."/>
            <person name="Kukolya J."/>
        </authorList>
    </citation>
    <scope>NUCLEOTIDE SEQUENCE [LARGE SCALE GENOMIC DNA]</scope>
    <source>
        <strain evidence="5 6">TM51</strain>
    </source>
</reference>
<dbReference type="FunFam" id="3.40.630.30:FF:000064">
    <property type="entry name" value="GNAT family acetyltransferase"/>
    <property type="match status" value="1"/>
</dbReference>
<evidence type="ECO:0000259" key="4">
    <source>
        <dbReference type="PROSITE" id="PS51186"/>
    </source>
</evidence>
<evidence type="ECO:0000313" key="6">
    <source>
        <dbReference type="Proteomes" id="UP000014184"/>
    </source>
</evidence>